<accession>A0A517Z4S1</accession>
<evidence type="ECO:0000313" key="6">
    <source>
        <dbReference type="Proteomes" id="UP000320496"/>
    </source>
</evidence>
<dbReference type="Gene3D" id="3.30.780.10">
    <property type="entry name" value="SUI1-like domain"/>
    <property type="match status" value="1"/>
</dbReference>
<dbReference type="InterPro" id="IPR001950">
    <property type="entry name" value="SUI1"/>
</dbReference>
<name>A0A517Z4S1_9PLAN</name>
<keyword evidence="5" id="KW-0396">Initiation factor</keyword>
<dbReference type="PROSITE" id="PS50296">
    <property type="entry name" value="SUI1"/>
    <property type="match status" value="1"/>
</dbReference>
<dbReference type="InterPro" id="IPR050318">
    <property type="entry name" value="DENR/SUI1_TIF"/>
</dbReference>
<dbReference type="EMBL" id="CP036275">
    <property type="protein sequence ID" value="QDU37445.1"/>
    <property type="molecule type" value="Genomic_DNA"/>
</dbReference>
<gene>
    <name evidence="5" type="ORF">Mal4_17580</name>
</gene>
<dbReference type="AlphaFoldDB" id="A0A517Z4S1"/>
<proteinExistence type="inferred from homology"/>
<evidence type="ECO:0000313" key="5">
    <source>
        <dbReference type="EMBL" id="QDU37445.1"/>
    </source>
</evidence>
<dbReference type="Proteomes" id="UP000320496">
    <property type="component" value="Chromosome"/>
</dbReference>
<dbReference type="GO" id="GO:0001731">
    <property type="term" value="P:formation of translation preinitiation complex"/>
    <property type="evidence" value="ECO:0007669"/>
    <property type="project" value="TreeGrafter"/>
</dbReference>
<keyword evidence="3" id="KW-0648">Protein biosynthesis</keyword>
<dbReference type="InterPro" id="IPR036877">
    <property type="entry name" value="SUI1_dom_sf"/>
</dbReference>
<evidence type="ECO:0000256" key="1">
    <source>
        <dbReference type="ARBA" id="ARBA00005422"/>
    </source>
</evidence>
<evidence type="ECO:0000259" key="4">
    <source>
        <dbReference type="PROSITE" id="PS50296"/>
    </source>
</evidence>
<reference evidence="5 6" key="1">
    <citation type="submission" date="2019-02" db="EMBL/GenBank/DDBJ databases">
        <title>Deep-cultivation of Planctomycetes and their phenomic and genomic characterization uncovers novel biology.</title>
        <authorList>
            <person name="Wiegand S."/>
            <person name="Jogler M."/>
            <person name="Boedeker C."/>
            <person name="Pinto D."/>
            <person name="Vollmers J."/>
            <person name="Rivas-Marin E."/>
            <person name="Kohn T."/>
            <person name="Peeters S.H."/>
            <person name="Heuer A."/>
            <person name="Rast P."/>
            <person name="Oberbeckmann S."/>
            <person name="Bunk B."/>
            <person name="Jeske O."/>
            <person name="Meyerdierks A."/>
            <person name="Storesund J.E."/>
            <person name="Kallscheuer N."/>
            <person name="Luecker S."/>
            <person name="Lage O.M."/>
            <person name="Pohl T."/>
            <person name="Merkel B.J."/>
            <person name="Hornburger P."/>
            <person name="Mueller R.-W."/>
            <person name="Bruemmer F."/>
            <person name="Labrenz M."/>
            <person name="Spormann A.M."/>
            <person name="Op den Camp H."/>
            <person name="Overmann J."/>
            <person name="Amann R."/>
            <person name="Jetten M.S.M."/>
            <person name="Mascher T."/>
            <person name="Medema M.H."/>
            <person name="Devos D.P."/>
            <person name="Kaster A.-K."/>
            <person name="Ovreas L."/>
            <person name="Rohde M."/>
            <person name="Galperin M.Y."/>
            <person name="Jogler C."/>
        </authorList>
    </citation>
    <scope>NUCLEOTIDE SEQUENCE [LARGE SCALE GENOMIC DNA]</scope>
    <source>
        <strain evidence="5 6">Mal4</strain>
    </source>
</reference>
<comment type="similarity">
    <text evidence="1">Belongs to the SUI1 family.</text>
</comment>
<dbReference type="SUPFAM" id="SSF55159">
    <property type="entry name" value="eIF1-like"/>
    <property type="match status" value="1"/>
</dbReference>
<organism evidence="5 6">
    <name type="scientific">Maioricimonas rarisocia</name>
    <dbReference type="NCBI Taxonomy" id="2528026"/>
    <lineage>
        <taxon>Bacteria</taxon>
        <taxon>Pseudomonadati</taxon>
        <taxon>Planctomycetota</taxon>
        <taxon>Planctomycetia</taxon>
        <taxon>Planctomycetales</taxon>
        <taxon>Planctomycetaceae</taxon>
        <taxon>Maioricimonas</taxon>
    </lineage>
</organism>
<evidence type="ECO:0000256" key="3">
    <source>
        <dbReference type="ARBA" id="ARBA00022917"/>
    </source>
</evidence>
<dbReference type="GO" id="GO:0003743">
    <property type="term" value="F:translation initiation factor activity"/>
    <property type="evidence" value="ECO:0007669"/>
    <property type="project" value="UniProtKB-KW"/>
</dbReference>
<protein>
    <submittedName>
        <fullName evidence="5">Translation initiation factor Sui1</fullName>
    </submittedName>
</protein>
<dbReference type="GO" id="GO:0002188">
    <property type="term" value="P:translation reinitiation"/>
    <property type="evidence" value="ECO:0007669"/>
    <property type="project" value="TreeGrafter"/>
</dbReference>
<keyword evidence="2" id="KW-0810">Translation regulation</keyword>
<evidence type="ECO:0000256" key="2">
    <source>
        <dbReference type="ARBA" id="ARBA00022845"/>
    </source>
</evidence>
<keyword evidence="6" id="KW-1185">Reference proteome</keyword>
<dbReference type="CDD" id="cd11567">
    <property type="entry name" value="YciH_like"/>
    <property type="match status" value="1"/>
</dbReference>
<dbReference type="PANTHER" id="PTHR12789">
    <property type="entry name" value="DENSITY-REGULATED PROTEIN HOMOLOG"/>
    <property type="match status" value="1"/>
</dbReference>
<dbReference type="Pfam" id="PF01253">
    <property type="entry name" value="SUI1"/>
    <property type="match status" value="1"/>
</dbReference>
<sequence>MGLFAGTQWDRPPRCERCDELEEDCTCEPEPPVRIPPEKQTARLSVEKRKKGKVVTVIRGLPEEGNDLPELLTKLKTTCGSGGSLKEGVLELQGDQLERVRVALKTIGFKVKG</sequence>
<dbReference type="RefSeq" id="WP_197444228.1">
    <property type="nucleotide sequence ID" value="NZ_CP036275.1"/>
</dbReference>
<dbReference type="GO" id="GO:0003729">
    <property type="term" value="F:mRNA binding"/>
    <property type="evidence" value="ECO:0007669"/>
    <property type="project" value="TreeGrafter"/>
</dbReference>
<feature type="domain" description="SUI1" evidence="4">
    <location>
        <begin position="42"/>
        <end position="108"/>
    </location>
</feature>
<dbReference type="GO" id="GO:0006417">
    <property type="term" value="P:regulation of translation"/>
    <property type="evidence" value="ECO:0007669"/>
    <property type="project" value="UniProtKB-KW"/>
</dbReference>
<dbReference type="InterPro" id="IPR005872">
    <property type="entry name" value="SUI1_arc_bac"/>
</dbReference>
<dbReference type="PANTHER" id="PTHR12789:SF0">
    <property type="entry name" value="DENSITY-REGULATED PROTEIN"/>
    <property type="match status" value="1"/>
</dbReference>
<dbReference type="PIRSF" id="PIRSF037511">
    <property type="entry name" value="Transl_init_SUI1_pro"/>
    <property type="match status" value="1"/>
</dbReference>
<dbReference type="KEGG" id="mri:Mal4_17580"/>